<dbReference type="AlphaFoldDB" id="A0A0D0RRJ1"/>
<protein>
    <submittedName>
        <fullName evidence="3">Uncharacterized protein</fullName>
    </submittedName>
</protein>
<keyword evidence="5" id="KW-1185">Reference proteome</keyword>
<dbReference type="RefSeq" id="WP_042737941.1">
    <property type="nucleotide sequence ID" value="NZ_BKAX01000007.1"/>
</dbReference>
<evidence type="ECO:0000313" key="4">
    <source>
        <dbReference type="Proteomes" id="UP000255277"/>
    </source>
</evidence>
<dbReference type="Proteomes" id="UP000321057">
    <property type="component" value="Unassembled WGS sequence"/>
</dbReference>
<feature type="transmembrane region" description="Helical" evidence="1">
    <location>
        <begin position="235"/>
        <end position="256"/>
    </location>
</feature>
<evidence type="ECO:0000313" key="5">
    <source>
        <dbReference type="Proteomes" id="UP000321057"/>
    </source>
</evidence>
<dbReference type="Proteomes" id="UP000255277">
    <property type="component" value="Unassembled WGS sequence"/>
</dbReference>
<dbReference type="EMBL" id="BKAX01000007">
    <property type="protein sequence ID" value="GEQ06576.1"/>
    <property type="molecule type" value="Genomic_DNA"/>
</dbReference>
<evidence type="ECO:0000256" key="1">
    <source>
        <dbReference type="SAM" id="Phobius"/>
    </source>
</evidence>
<feature type="transmembrane region" description="Helical" evidence="1">
    <location>
        <begin position="56"/>
        <end position="75"/>
    </location>
</feature>
<reference evidence="3 4" key="1">
    <citation type="submission" date="2018-06" db="EMBL/GenBank/DDBJ databases">
        <authorList>
            <consortium name="Pathogen Informatics"/>
            <person name="Doyle S."/>
        </authorList>
    </citation>
    <scope>NUCLEOTIDE SEQUENCE [LARGE SCALE GENOMIC DNA]</scope>
    <source>
        <strain evidence="3 4">NCTC12195</strain>
    </source>
</reference>
<keyword evidence="1" id="KW-0812">Transmembrane</keyword>
<feature type="transmembrane region" description="Helical" evidence="1">
    <location>
        <begin position="87"/>
        <end position="110"/>
    </location>
</feature>
<name>A0A0D0RRJ1_STAGA</name>
<dbReference type="EMBL" id="UHDK01000003">
    <property type="protein sequence ID" value="SUQ38620.1"/>
    <property type="molecule type" value="Genomic_DNA"/>
</dbReference>
<sequence>MSVESITNMLEDLGVSIYFTYLLVTVVAYFKLVNYINNIFNDAYQFKHFNISEEKYLLYFKGGCISAFQLLLMTFLESTLKAHADSIFMPSFLISFIIVLASFLLMGFILDWSIMDNSNNDYVLQEAFSRYLAQKYKMAKIESERAYHQHKVQEYIIEKNNNQCLIDLTKSYQYSGKNSDSKYFIGKLKIRSTKLKSKKLIVNLFPVLFMSIIQYLSFLYLFIGKNAESFGAFNVLFYFFVMVVITHLYVFSKLLIHRNVYKELEFLLSK</sequence>
<proteinExistence type="predicted"/>
<evidence type="ECO:0000313" key="3">
    <source>
        <dbReference type="EMBL" id="SUQ38620.1"/>
    </source>
</evidence>
<feature type="transmembrane region" description="Helical" evidence="1">
    <location>
        <begin position="15"/>
        <end position="36"/>
    </location>
</feature>
<evidence type="ECO:0000313" key="2">
    <source>
        <dbReference type="EMBL" id="GEQ06576.1"/>
    </source>
</evidence>
<feature type="transmembrane region" description="Helical" evidence="1">
    <location>
        <begin position="200"/>
        <end position="223"/>
    </location>
</feature>
<accession>A0A0D0RRJ1</accession>
<organism evidence="3 4">
    <name type="scientific">Staphylococcus gallinarum</name>
    <dbReference type="NCBI Taxonomy" id="1293"/>
    <lineage>
        <taxon>Bacteria</taxon>
        <taxon>Bacillati</taxon>
        <taxon>Bacillota</taxon>
        <taxon>Bacilli</taxon>
        <taxon>Bacillales</taxon>
        <taxon>Staphylococcaceae</taxon>
        <taxon>Staphylococcus</taxon>
    </lineage>
</organism>
<keyword evidence="1" id="KW-0472">Membrane</keyword>
<gene>
    <name evidence="3" type="ORF">NCTC12195_04997</name>
    <name evidence="2" type="ORF">SGA02_24040</name>
</gene>
<keyword evidence="1" id="KW-1133">Transmembrane helix</keyword>
<reference evidence="2 5" key="2">
    <citation type="submission" date="2019-07" db="EMBL/GenBank/DDBJ databases">
        <title>Whole genome shotgun sequence of Staphylococcus gallinarum NBRC 109767.</title>
        <authorList>
            <person name="Hosoyama A."/>
            <person name="Uohara A."/>
            <person name="Ohji S."/>
            <person name="Ichikawa N."/>
        </authorList>
    </citation>
    <scope>NUCLEOTIDE SEQUENCE [LARGE SCALE GENOMIC DNA]</scope>
    <source>
        <strain evidence="2 5">NBRC 109767</strain>
    </source>
</reference>